<dbReference type="InterPro" id="IPR036322">
    <property type="entry name" value="WD40_repeat_dom_sf"/>
</dbReference>
<protein>
    <recommendedName>
        <fullName evidence="1">RSE1/DDB1/CPSF1 first beta-propeller domain-containing protein</fullName>
    </recommendedName>
</protein>
<organism evidence="2 3">
    <name type="scientific">Candida theae</name>
    <dbReference type="NCBI Taxonomy" id="1198502"/>
    <lineage>
        <taxon>Eukaryota</taxon>
        <taxon>Fungi</taxon>
        <taxon>Dikarya</taxon>
        <taxon>Ascomycota</taxon>
        <taxon>Saccharomycotina</taxon>
        <taxon>Pichiomycetes</taxon>
        <taxon>Debaryomycetaceae</taxon>
        <taxon>Candida/Lodderomyces clade</taxon>
        <taxon>Candida</taxon>
    </lineage>
</organism>
<comment type="caution">
    <text evidence="2">The sequence shown here is derived from an EMBL/GenBank/DDBJ whole genome shotgun (WGS) entry which is preliminary data.</text>
</comment>
<dbReference type="Proteomes" id="UP001204833">
    <property type="component" value="Unassembled WGS sequence"/>
</dbReference>
<evidence type="ECO:0000259" key="1">
    <source>
        <dbReference type="Pfam" id="PF10433"/>
    </source>
</evidence>
<evidence type="ECO:0000313" key="2">
    <source>
        <dbReference type="EMBL" id="KAI5950486.1"/>
    </source>
</evidence>
<dbReference type="InterPro" id="IPR015943">
    <property type="entry name" value="WD40/YVTN_repeat-like_dom_sf"/>
</dbReference>
<keyword evidence="3" id="KW-1185">Reference proteome</keyword>
<proteinExistence type="predicted"/>
<name>A0AAD5FWY4_9ASCO</name>
<feature type="domain" description="RSE1/DDB1/CPSF1 first beta-propeller" evidence="1">
    <location>
        <begin position="190"/>
        <end position="391"/>
    </location>
</feature>
<evidence type="ECO:0000313" key="3">
    <source>
        <dbReference type="Proteomes" id="UP001204833"/>
    </source>
</evidence>
<dbReference type="GeneID" id="76152345"/>
<dbReference type="Gene3D" id="2.130.10.10">
    <property type="entry name" value="YVTN repeat-like/Quinoprotein amine dehydrogenase"/>
    <property type="match status" value="1"/>
</dbReference>
<dbReference type="EMBL" id="JAIHNG010000155">
    <property type="protein sequence ID" value="KAI5950486.1"/>
    <property type="molecule type" value="Genomic_DNA"/>
</dbReference>
<reference evidence="2 3" key="1">
    <citation type="journal article" date="2022" name="DNA Res.">
        <title>Genome analysis of five recently described species of the CUG-Ser clade uncovers Candida theae as a new hybrid lineage with pathogenic potential in the Candida parapsilosis species complex.</title>
        <authorList>
            <person name="Mixao V."/>
            <person name="Del Olmo V."/>
            <person name="Hegedusova E."/>
            <person name="Saus E."/>
            <person name="Pryszcz L."/>
            <person name="Cillingova A."/>
            <person name="Nosek J."/>
            <person name="Gabaldon T."/>
        </authorList>
    </citation>
    <scope>NUCLEOTIDE SEQUENCE [LARGE SCALE GENOMIC DNA]</scope>
    <source>
        <strain evidence="2 3">CBS 12239</strain>
    </source>
</reference>
<accession>A0AAD5FWY4</accession>
<sequence>MFLLTESSTNLRAITLALVVNVKGNRLLLLAQGRNISFYICEKTSVKFVTTVRFGNGIRSWAKFTWNTNNYVILIDSTYELMLIDLSGLTHKKHPKTKIVFAANLSSQGQRVSPNLEAPIILPVRESDPEFIILHVFYSNVQIITVKDMLESIGEDFVVPYTRSIGQIDVKQIINLSAIDDNETSEKPSGIYTFAVLYKDISSAYYIRYLDWTGATLKLSVSRQLSSFEEDPTLIQPCIQNPGGLIVYTSSSMFYFPPEKFQHMSVVRETKDVFVSTKTHDAHLIVTLDRPGRGKYKMEYRCFEPIDTQRTLLTTSIGKTFLLFMDIQVSTGNSLVVNQVRFIDLDYTTIPISNGLHRLYGNTFFQASKTSKSVLFEVLPTRPNINILNTIEGNPPVIDLKEVDDGDKFFACQGGWDGSQLRKYSAPLCKYTLNNEAKVSNFPLRVVGELGGKYLFCDQIDDNLNLNSAVQALSKDFSQSTINDDIENDVLRVARIKSHNITLTKNSLKVDGTSVFEGTVEFGTIQAEHGVVLVATTNNELRVFDFSQGVDGICCTLDHYTEGGDEISSADVYKYENMYWIICSLLSGKYEIWNVESGKNQVMYQGTSERAVFSSSILIERSNEPEQPLKVYAFLSFANGDFKQVHFKLLERELTLANEILETKYQMPIIWRRRNDFVVGFSSEGLVVPKMLKELDQFVFAKIERKSVVDVYLCGEAVGVTKQTNDKVENAIVTFANGAVELWEIDSGNGTQLTGFESVYSDKLFVKCLPMKSTKYIVVVAYDKLSFPGEVRTELILVDAETLAILDVFRFHDDTEVVDLCQVADDNLLLLGLNSGVAFICLPSNGRNPITIFKIMDDHIRLIEKSKISGYQSVEEMKFTSITDDEGRRWGTYLITGTINFFCSLSDVKSSRFEAQKQHLEVAPSLGLASTVGPDWFMIGDATAGVSTHMVGDRPTSGKRNFSITEEKYLTTMSHSSDNDKFDYHVIGYTSGNIVLLRTIGLTERSVKFTIDGDQVNSTTGSVNKGENASRIARIGTLAGGIFTLTKIENKNWIEVLCKCDEELTLYAQGQNLSILEIKRSMDDDVRSPLQQILDGRILFKFFGDGNPKLDSKFPNLVANKRSLQRIYYECCV</sequence>
<dbReference type="Pfam" id="PF10433">
    <property type="entry name" value="Beta-prop_RSE1_1st"/>
    <property type="match status" value="1"/>
</dbReference>
<dbReference type="SUPFAM" id="SSF50978">
    <property type="entry name" value="WD40 repeat-like"/>
    <property type="match status" value="1"/>
</dbReference>
<dbReference type="AlphaFoldDB" id="A0AAD5FWY4"/>
<dbReference type="RefSeq" id="XP_051607229.1">
    <property type="nucleotide sequence ID" value="XM_051753797.1"/>
</dbReference>
<gene>
    <name evidence="2" type="ORF">KGF57_004301</name>
</gene>
<dbReference type="InterPro" id="IPR018846">
    <property type="entry name" value="Beta-prop_RSE1/DDB1/CPSF1_1st"/>
</dbReference>